<evidence type="ECO:0000256" key="4">
    <source>
        <dbReference type="SAM" id="SignalP"/>
    </source>
</evidence>
<keyword evidence="6" id="KW-0675">Receptor</keyword>
<keyword evidence="7" id="KW-1185">Reference proteome</keyword>
<dbReference type="EMBL" id="CP026604">
    <property type="protein sequence ID" value="AWB67469.1"/>
    <property type="molecule type" value="Genomic_DNA"/>
</dbReference>
<feature type="chain" id="PRO_5015583508" evidence="4">
    <location>
        <begin position="27"/>
        <end position="951"/>
    </location>
</feature>
<evidence type="ECO:0000313" key="7">
    <source>
        <dbReference type="Proteomes" id="UP000244441"/>
    </source>
</evidence>
<dbReference type="AlphaFoldDB" id="A0A2S0VTD4"/>
<evidence type="ECO:0000259" key="5">
    <source>
        <dbReference type="Pfam" id="PF07715"/>
    </source>
</evidence>
<accession>A0A2S0VTD4</accession>
<comment type="subcellular location">
    <subcellularLocation>
        <location evidence="1">Cell outer membrane</location>
    </subcellularLocation>
</comment>
<dbReference type="SUPFAM" id="SSF56935">
    <property type="entry name" value="Porins"/>
    <property type="match status" value="1"/>
</dbReference>
<reference evidence="6 7" key="1">
    <citation type="submission" date="2018-01" db="EMBL/GenBank/DDBJ databases">
        <title>Genome sequence of a Cantenovulum-like bacteria.</title>
        <authorList>
            <person name="Tan W.R."/>
            <person name="Lau N.-S."/>
            <person name="Go F."/>
            <person name="Amirul A.-A.A."/>
        </authorList>
    </citation>
    <scope>NUCLEOTIDE SEQUENCE [LARGE SCALE GENOMIC DNA]</scope>
    <source>
        <strain evidence="6 7">CCB-QB4</strain>
    </source>
</reference>
<dbReference type="Pfam" id="PF07715">
    <property type="entry name" value="Plug"/>
    <property type="match status" value="1"/>
</dbReference>
<feature type="domain" description="TonB-dependent receptor plug" evidence="5">
    <location>
        <begin position="58"/>
        <end position="158"/>
    </location>
</feature>
<dbReference type="InterPro" id="IPR036942">
    <property type="entry name" value="Beta-barrel_TonB_sf"/>
</dbReference>
<keyword evidence="2" id="KW-0472">Membrane</keyword>
<dbReference type="Gene3D" id="2.170.130.10">
    <property type="entry name" value="TonB-dependent receptor, plug domain"/>
    <property type="match status" value="1"/>
</dbReference>
<gene>
    <name evidence="6" type="ORF">C2869_13930</name>
</gene>
<evidence type="ECO:0000256" key="1">
    <source>
        <dbReference type="ARBA" id="ARBA00004442"/>
    </source>
</evidence>
<dbReference type="InterPro" id="IPR037066">
    <property type="entry name" value="Plug_dom_sf"/>
</dbReference>
<name>A0A2S0VTD4_9ALTE</name>
<dbReference type="InterPro" id="IPR012910">
    <property type="entry name" value="Plug_dom"/>
</dbReference>
<dbReference type="Proteomes" id="UP000244441">
    <property type="component" value="Chromosome"/>
</dbReference>
<dbReference type="PANTHER" id="PTHR40980">
    <property type="entry name" value="PLUG DOMAIN-CONTAINING PROTEIN"/>
    <property type="match status" value="1"/>
</dbReference>
<dbReference type="RefSeq" id="WP_108603516.1">
    <property type="nucleotide sequence ID" value="NZ_CP026604.1"/>
</dbReference>
<evidence type="ECO:0000256" key="2">
    <source>
        <dbReference type="ARBA" id="ARBA00023136"/>
    </source>
</evidence>
<organism evidence="6 7">
    <name type="scientific">Saccharobesus litoralis</name>
    <dbReference type="NCBI Taxonomy" id="2172099"/>
    <lineage>
        <taxon>Bacteria</taxon>
        <taxon>Pseudomonadati</taxon>
        <taxon>Pseudomonadota</taxon>
        <taxon>Gammaproteobacteria</taxon>
        <taxon>Alteromonadales</taxon>
        <taxon>Alteromonadaceae</taxon>
        <taxon>Saccharobesus</taxon>
    </lineage>
</organism>
<dbReference type="InterPro" id="IPR010104">
    <property type="entry name" value="TonB_rcpt_bac"/>
</dbReference>
<dbReference type="PANTHER" id="PTHR40980:SF3">
    <property type="entry name" value="TONB-DEPENDENT RECEPTOR-LIKE BETA-BARREL DOMAIN-CONTAINING PROTEIN"/>
    <property type="match status" value="1"/>
</dbReference>
<dbReference type="NCBIfam" id="TIGR01782">
    <property type="entry name" value="TonB-Xanth-Caul"/>
    <property type="match status" value="1"/>
</dbReference>
<dbReference type="OrthoDB" id="8727862at2"/>
<keyword evidence="3" id="KW-0998">Cell outer membrane</keyword>
<dbReference type="KEGG" id="cate:C2869_13930"/>
<proteinExistence type="predicted"/>
<evidence type="ECO:0000256" key="3">
    <source>
        <dbReference type="ARBA" id="ARBA00023237"/>
    </source>
</evidence>
<feature type="signal peptide" evidence="4">
    <location>
        <begin position="1"/>
        <end position="26"/>
    </location>
</feature>
<sequence>MKQFKPNLLTLALMSSGITFGGQVVAQDEVAADDDVEVIEVSGFRRSLIESINQKRYSDTVVESISADDLGALPDVSIGEALARLPGVTAVRTGGQAGALNIRGMSGDMVYTTLNGREQVSTSGSRSVEFEQYPSELITSAAVYKSPKASLIEGGVAGTVEMTTVSPLSISDESRLNVNVRGSYNDRAGEVSDANEFGHRLSVSYQRKFMDDTLGVALGFSRLFQPDVQTQFIGLQYYATDTDLTNDGQPNEHAISEGMELQHKGGEETRDGFLATVEWAPSDTFKLKADAFHSTFESKAFARGFRIKDFTGNEGGIRISAGDLENPIFINDSLIGGTIKATDTNRWNVQTVNDNNTEDESLTSIGINAEWILDDLTITADFAHSSATSDFVNGVNWTLMAKDANAASPELVDDHTITYRLNALNLPTISLNKDYTNISGANALMMSKYGTYPYDYEDESTAFKLDAKYQLDGEFISSVEAGVRMSERHYRADRSVFEYGSDWGFRDDEKPLKLTDDMVKVVDWEGDFSHFPSYIAIDLDKALPAWFDAQNIDATPKKRWANDWTMIQSGDVYEDVLAAYAQANLDFDVGIPVTGNIGVRVVQTDQYSDGLQNVQGDTAAGATCIKDETGAENCSFAHKRVGKDFTDVLPSINLNFQISEQEQLRVAAAKVMARAPIDQLKAGIGSWYDGAPNADGKAVFNAWGDTSPLLDPFYATQLDISYERYFEETEGAFVAAVFYKNIESFVEKQSLSNYDFEGNGWDIPDSYTLDGETTPREVAGGTFNTAVNNDNGGYIRGLELAYTQTFSFLPEPFSGLGVNMSYAYTESEIEQEGISGSGKESAKANLEGLSPHVFSGTLYYNNGGFDTRVNLRYVDDFVGDQVAEDAQLVFYASETVIDYQASYQFNDNLKGLFQITNITDEPTRTYFGSKNLTGTIQHFGRTVFMGINYSM</sequence>
<evidence type="ECO:0000313" key="6">
    <source>
        <dbReference type="EMBL" id="AWB67469.1"/>
    </source>
</evidence>
<keyword evidence="4" id="KW-0732">Signal</keyword>
<dbReference type="GO" id="GO:0009279">
    <property type="term" value="C:cell outer membrane"/>
    <property type="evidence" value="ECO:0007669"/>
    <property type="project" value="UniProtKB-SubCell"/>
</dbReference>
<protein>
    <submittedName>
        <fullName evidence="6">TonB-dependent receptor</fullName>
    </submittedName>
</protein>
<dbReference type="Gene3D" id="2.40.170.20">
    <property type="entry name" value="TonB-dependent receptor, beta-barrel domain"/>
    <property type="match status" value="1"/>
</dbReference>